<accession>A0A8J8M6V0</accession>
<dbReference type="PROSITE" id="PS00211">
    <property type="entry name" value="ABC_TRANSPORTER_1"/>
    <property type="match status" value="1"/>
</dbReference>
<dbReference type="InterPro" id="IPR003593">
    <property type="entry name" value="AAA+_ATPase"/>
</dbReference>
<dbReference type="EMBL" id="CP058561">
    <property type="protein sequence ID" value="QUH27467.1"/>
    <property type="molecule type" value="Genomic_DNA"/>
</dbReference>
<dbReference type="PANTHER" id="PTHR42855">
    <property type="entry name" value="ABC TRANSPORTER ATP-BINDING SUBUNIT"/>
    <property type="match status" value="1"/>
</dbReference>
<dbReference type="InterPro" id="IPR027417">
    <property type="entry name" value="P-loop_NTPase"/>
</dbReference>
<keyword evidence="3 6" id="KW-0067">ATP-binding</keyword>
<dbReference type="SUPFAM" id="SSF52540">
    <property type="entry name" value="P-loop containing nucleoside triphosphate hydrolases"/>
    <property type="match status" value="2"/>
</dbReference>
<evidence type="ECO:0000256" key="4">
    <source>
        <dbReference type="SAM" id="Coils"/>
    </source>
</evidence>
<dbReference type="InterPro" id="IPR017871">
    <property type="entry name" value="ABC_transporter-like_CS"/>
</dbReference>
<dbReference type="KEGG" id="vgu:HYG85_00430"/>
<dbReference type="SMART" id="SM00382">
    <property type="entry name" value="AAA"/>
    <property type="match status" value="2"/>
</dbReference>
<dbReference type="FunFam" id="3.40.50.300:FF:000011">
    <property type="entry name" value="Putative ABC transporter ATP-binding component"/>
    <property type="match status" value="1"/>
</dbReference>
<dbReference type="GO" id="GO:0005524">
    <property type="term" value="F:ATP binding"/>
    <property type="evidence" value="ECO:0007669"/>
    <property type="project" value="UniProtKB-KW"/>
</dbReference>
<evidence type="ECO:0000313" key="7">
    <source>
        <dbReference type="Proteomes" id="UP000677305"/>
    </source>
</evidence>
<dbReference type="InterPro" id="IPR037118">
    <property type="entry name" value="Val-tRNA_synth_C_sf"/>
</dbReference>
<dbReference type="FunFam" id="3.40.50.300:FF:000309">
    <property type="entry name" value="ABC transporter ATP-binding protein"/>
    <property type="match status" value="1"/>
</dbReference>
<name>A0A8J8M6V0_9FIRM</name>
<dbReference type="Pfam" id="PF12848">
    <property type="entry name" value="ABC_tran_Xtn"/>
    <property type="match status" value="1"/>
</dbReference>
<dbReference type="Gene3D" id="1.10.287.380">
    <property type="entry name" value="Valyl-tRNA synthetase, C-terminal domain"/>
    <property type="match status" value="1"/>
</dbReference>
<dbReference type="InterPro" id="IPR051309">
    <property type="entry name" value="ABCF_ATPase"/>
</dbReference>
<sequence>MILSCKNICKAFVTHTVLDNVNFWLEKGDKAAIVGINGAGKSTLFKIITNELEADSGQVIINSLTKLGYLSQNSTLSSEKTIYDEMLLTCKEIIQMENTLREYEVKMSKLDNDSEALDSLMKSYSNLQHTFELNNGYSYKSNIKGVLKGLGFNEEDFTANISTLSGGQKTRVALAKILLEKPDILLLDEPTNHLDIKACEWLEGFLCNYQGTVIIISHDRYFLDKIVNKVIEIENTQSHIYNGNYSFYIKHKAMNQDIEIKHYVEQQKEIKRQEEVIRELRSHGRDKLIKRAQSREKQLQKINMIDKPTLINDKMNLKLSPRVISGNDVLTATDVSKSFDNKHLFSNLNFQIKRGEKVALIGDNGTGKTTLFRIISNGLTGDTGTISLGAKVNTGYYDQEHTTLNGDNDLIEEISDAYPNMNTGHIRNTLAAFLFTGDDVFKKISSLSGGEKGRLILAKLMLSNANFLLLDEPTNHLDIISKEILESAIKNYTGTVLFISHDRYFINKIATRVLELTPNKLNNYLGNYSYVIEKKQEEEKQRLLELENSINNKKQEDTPIATSNKQDWLKSKDEQANKRKLNNQIKKIETDIHEIENNIKTIDEKLCLEEIYTNAEKAETLLNEKTHYENELENLYEKWEELLG</sequence>
<evidence type="ECO:0000256" key="2">
    <source>
        <dbReference type="ARBA" id="ARBA00022741"/>
    </source>
</evidence>
<evidence type="ECO:0000313" key="6">
    <source>
        <dbReference type="EMBL" id="QUH27467.1"/>
    </source>
</evidence>
<feature type="domain" description="ABC transporter" evidence="5">
    <location>
        <begin position="330"/>
        <end position="544"/>
    </location>
</feature>
<dbReference type="AlphaFoldDB" id="A0A8J8M6V0"/>
<dbReference type="CDD" id="cd03221">
    <property type="entry name" value="ABCF_EF-3"/>
    <property type="match status" value="2"/>
</dbReference>
<dbReference type="PROSITE" id="PS50893">
    <property type="entry name" value="ABC_TRANSPORTER_2"/>
    <property type="match status" value="2"/>
</dbReference>
<reference evidence="6 7" key="1">
    <citation type="submission" date="2020-07" db="EMBL/GenBank/DDBJ databases">
        <title>Vallitalea guaymasensis genome.</title>
        <authorList>
            <person name="Postec A."/>
        </authorList>
    </citation>
    <scope>NUCLEOTIDE SEQUENCE [LARGE SCALE GENOMIC DNA]</scope>
    <source>
        <strain evidence="6 7">Ra1766G1</strain>
    </source>
</reference>
<protein>
    <submittedName>
        <fullName evidence="6">ABC-F family ATP-binding cassette domain-containing protein</fullName>
    </submittedName>
</protein>
<dbReference type="InterPro" id="IPR003439">
    <property type="entry name" value="ABC_transporter-like_ATP-bd"/>
</dbReference>
<dbReference type="GO" id="GO:0016887">
    <property type="term" value="F:ATP hydrolysis activity"/>
    <property type="evidence" value="ECO:0007669"/>
    <property type="project" value="InterPro"/>
</dbReference>
<evidence type="ECO:0000256" key="3">
    <source>
        <dbReference type="ARBA" id="ARBA00022840"/>
    </source>
</evidence>
<dbReference type="Gene3D" id="3.40.50.300">
    <property type="entry name" value="P-loop containing nucleotide triphosphate hydrolases"/>
    <property type="match status" value="2"/>
</dbReference>
<dbReference type="RefSeq" id="WP_212691839.1">
    <property type="nucleotide sequence ID" value="NZ_CP058561.1"/>
</dbReference>
<dbReference type="Proteomes" id="UP000677305">
    <property type="component" value="Chromosome"/>
</dbReference>
<dbReference type="InterPro" id="IPR032781">
    <property type="entry name" value="ABC_tran_Xtn"/>
</dbReference>
<organism evidence="6 7">
    <name type="scientific">Vallitalea guaymasensis</name>
    <dbReference type="NCBI Taxonomy" id="1185412"/>
    <lineage>
        <taxon>Bacteria</taxon>
        <taxon>Bacillati</taxon>
        <taxon>Bacillota</taxon>
        <taxon>Clostridia</taxon>
        <taxon>Lachnospirales</taxon>
        <taxon>Vallitaleaceae</taxon>
        <taxon>Vallitalea</taxon>
    </lineage>
</organism>
<proteinExistence type="predicted"/>
<keyword evidence="4" id="KW-0175">Coiled coil</keyword>
<feature type="coiled-coil region" evidence="4">
    <location>
        <begin position="536"/>
        <end position="638"/>
    </location>
</feature>
<evidence type="ECO:0000259" key="5">
    <source>
        <dbReference type="PROSITE" id="PS50893"/>
    </source>
</evidence>
<dbReference type="GO" id="GO:0003677">
    <property type="term" value="F:DNA binding"/>
    <property type="evidence" value="ECO:0007669"/>
    <property type="project" value="InterPro"/>
</dbReference>
<keyword evidence="7" id="KW-1185">Reference proteome</keyword>
<dbReference type="InterPro" id="IPR032524">
    <property type="entry name" value="ABC_tran_C"/>
</dbReference>
<feature type="domain" description="ABC transporter" evidence="5">
    <location>
        <begin position="3"/>
        <end position="260"/>
    </location>
</feature>
<keyword evidence="1" id="KW-0677">Repeat</keyword>
<evidence type="ECO:0000256" key="1">
    <source>
        <dbReference type="ARBA" id="ARBA00022737"/>
    </source>
</evidence>
<dbReference type="PANTHER" id="PTHR42855:SF2">
    <property type="entry name" value="DRUG RESISTANCE ABC TRANSPORTER,ATP-BINDING PROTEIN"/>
    <property type="match status" value="1"/>
</dbReference>
<dbReference type="Pfam" id="PF16326">
    <property type="entry name" value="ABC_tran_CTD"/>
    <property type="match status" value="1"/>
</dbReference>
<gene>
    <name evidence="6" type="ORF">HYG85_00430</name>
</gene>
<keyword evidence="2" id="KW-0547">Nucleotide-binding</keyword>
<dbReference type="Pfam" id="PF00005">
    <property type="entry name" value="ABC_tran"/>
    <property type="match status" value="2"/>
</dbReference>